<dbReference type="EMBL" id="AMXI01000766">
    <property type="protein sequence ID" value="EKN41455.1"/>
    <property type="molecule type" value="Genomic_DNA"/>
</dbReference>
<keyword evidence="1" id="KW-0472">Membrane</keyword>
<reference evidence="2 3" key="1">
    <citation type="submission" date="2012-10" db="EMBL/GenBank/DDBJ databases">
        <authorList>
            <person name="Strain E.A."/>
            <person name="Brown E."/>
            <person name="Allard M.W."/>
            <person name="Gonzalez-Escalona N."/>
            <person name="Timme R."/>
        </authorList>
    </citation>
    <scope>NUCLEOTIDE SEQUENCE [LARGE SCALE GENOMIC DNA]</scope>
    <source>
        <strain evidence="2 3">CFSAN001627</strain>
    </source>
</reference>
<reference evidence="2 3" key="2">
    <citation type="submission" date="2013-03" db="EMBL/GenBank/DDBJ databases">
        <title>Diversity in Clostridium botulinum.</title>
        <authorList>
            <person name="Timme R.E."/>
            <person name="Allard M."/>
            <person name="Luo Y."/>
            <person name="Strain E."/>
            <person name="Gonzalez-Escalona N."/>
            <person name="Brown E."/>
        </authorList>
    </citation>
    <scope>NUCLEOTIDE SEQUENCE [LARGE SCALE GENOMIC DNA]</scope>
    <source>
        <strain evidence="2 3">CFSAN001627</strain>
    </source>
</reference>
<evidence type="ECO:0000313" key="2">
    <source>
        <dbReference type="EMBL" id="EKN41455.1"/>
    </source>
</evidence>
<sequence length="29" mass="3557">FKGIFYISLVKIIYIYISFKINYKNLKRA</sequence>
<feature type="transmembrane region" description="Helical" evidence="1">
    <location>
        <begin position="6"/>
        <end position="23"/>
    </location>
</feature>
<evidence type="ECO:0008006" key="4">
    <source>
        <dbReference type="Google" id="ProtNLM"/>
    </source>
</evidence>
<organism evidence="2 3">
    <name type="scientific">Clostridium botulinum CFSAN001627</name>
    <dbReference type="NCBI Taxonomy" id="1232189"/>
    <lineage>
        <taxon>Bacteria</taxon>
        <taxon>Bacillati</taxon>
        <taxon>Bacillota</taxon>
        <taxon>Clostridia</taxon>
        <taxon>Eubacteriales</taxon>
        <taxon>Clostridiaceae</taxon>
        <taxon>Clostridium</taxon>
    </lineage>
</organism>
<keyword evidence="1" id="KW-0812">Transmembrane</keyword>
<protein>
    <recommendedName>
        <fullName evidence="4">DUF2953 domain-containing protein</fullName>
    </recommendedName>
</protein>
<name>M1ZWV1_CLOBO</name>
<dbReference type="AlphaFoldDB" id="M1ZWV1"/>
<feature type="non-terminal residue" evidence="2">
    <location>
        <position position="1"/>
    </location>
</feature>
<accession>M1ZWV1</accession>
<evidence type="ECO:0000256" key="1">
    <source>
        <dbReference type="SAM" id="Phobius"/>
    </source>
</evidence>
<proteinExistence type="predicted"/>
<keyword evidence="1" id="KW-1133">Transmembrane helix</keyword>
<comment type="caution">
    <text evidence="2">The sequence shown here is derived from an EMBL/GenBank/DDBJ whole genome shotgun (WGS) entry which is preliminary data.</text>
</comment>
<dbReference type="Proteomes" id="UP000011944">
    <property type="component" value="Unassembled WGS sequence"/>
</dbReference>
<evidence type="ECO:0000313" key="3">
    <source>
        <dbReference type="Proteomes" id="UP000011944"/>
    </source>
</evidence>
<gene>
    <name evidence="2" type="ORF">CFSAN001627_13128</name>
</gene>